<dbReference type="SUPFAM" id="SSF52058">
    <property type="entry name" value="L domain-like"/>
    <property type="match status" value="1"/>
</dbReference>
<dbReference type="EMBL" id="CAJNOQ010004549">
    <property type="protein sequence ID" value="CAF1064354.1"/>
    <property type="molecule type" value="Genomic_DNA"/>
</dbReference>
<comment type="caution">
    <text evidence="4">The sequence shown here is derived from an EMBL/GenBank/DDBJ whole genome shotgun (WGS) entry which is preliminary data.</text>
</comment>
<keyword evidence="1" id="KW-0433">Leucine-rich repeat</keyword>
<evidence type="ECO:0000313" key="5">
    <source>
        <dbReference type="EMBL" id="CAF3832254.1"/>
    </source>
</evidence>
<keyword evidence="6" id="KW-1185">Reference proteome</keyword>
<evidence type="ECO:0000313" key="6">
    <source>
        <dbReference type="Proteomes" id="UP000663829"/>
    </source>
</evidence>
<dbReference type="GO" id="GO:0005737">
    <property type="term" value="C:cytoplasm"/>
    <property type="evidence" value="ECO:0007669"/>
    <property type="project" value="TreeGrafter"/>
</dbReference>
<feature type="compositionally biased region" description="Basic residues" evidence="3">
    <location>
        <begin position="367"/>
        <end position="382"/>
    </location>
</feature>
<feature type="compositionally biased region" description="Basic and acidic residues" evidence="3">
    <location>
        <begin position="383"/>
        <end position="409"/>
    </location>
</feature>
<feature type="compositionally biased region" description="Basic and acidic residues" evidence="3">
    <location>
        <begin position="469"/>
        <end position="483"/>
    </location>
</feature>
<dbReference type="PROSITE" id="PS51450">
    <property type="entry name" value="LRR"/>
    <property type="match status" value="2"/>
</dbReference>
<dbReference type="OrthoDB" id="433501at2759"/>
<evidence type="ECO:0008006" key="7">
    <source>
        <dbReference type="Google" id="ProtNLM"/>
    </source>
</evidence>
<proteinExistence type="predicted"/>
<gene>
    <name evidence="4" type="ORF">GPM918_LOCUS16946</name>
    <name evidence="5" type="ORF">SRO942_LOCUS16945</name>
</gene>
<evidence type="ECO:0000256" key="2">
    <source>
        <dbReference type="ARBA" id="ARBA00022737"/>
    </source>
</evidence>
<protein>
    <recommendedName>
        <fullName evidence="7">Leucine-rich repeat-containing protein 43</fullName>
    </recommendedName>
</protein>
<accession>A0A814LF28</accession>
<dbReference type="InterPro" id="IPR001611">
    <property type="entry name" value="Leu-rich_rpt"/>
</dbReference>
<organism evidence="4 6">
    <name type="scientific">Didymodactylos carnosus</name>
    <dbReference type="NCBI Taxonomy" id="1234261"/>
    <lineage>
        <taxon>Eukaryota</taxon>
        <taxon>Metazoa</taxon>
        <taxon>Spiralia</taxon>
        <taxon>Gnathifera</taxon>
        <taxon>Rotifera</taxon>
        <taxon>Eurotatoria</taxon>
        <taxon>Bdelloidea</taxon>
        <taxon>Philodinida</taxon>
        <taxon>Philodinidae</taxon>
        <taxon>Didymodactylos</taxon>
    </lineage>
</organism>
<evidence type="ECO:0000256" key="3">
    <source>
        <dbReference type="SAM" id="MobiDB-lite"/>
    </source>
</evidence>
<sequence>MNEVFSDEVEGEEVLVEEVRQLKEDIHSIEGVQEDLKTLLEKSRHLQNNDIIRKIDERISNLFGPLRSRNYLKSVVLTGNDIHNIVCKRFPDELEYLELGANFISDLEPLIICGGNCIKTLQHIGVGWNEIGDIQQIFTQEKWLNLCSLDLSYNLLSDIFCVVQPLKQLLKLRILYLQGNPICLIPFYRAYIIDSFQHLSVFDDVTITAEERFRYRSFAQSITSNIQEASLTIKINNIKNVPMPVELQHPETQSEVPVKTHKYYVKISWFKTDQLSAEDDNNNDVDMPFDKFSNYHNFESDVLKTASLDWKNDLDFGPTNSEFKLTISKLIQLRDYFFHGAQCDFVYEMTEYYPPDESDSETDDKGKHRKKSPNSKRSHSSGKKKDGSDHAKGGDKKQKEQKDGKKKPADLSNLVAHSPKVITLATFHIDLKPLLEGEFTATKTFKEILKEQYEQQTNMTTQPPLGKNKKQEKASDKGREQSGKKPKRSPSPKGKAKTIKSLSSEQGDDVLPPPDPFQCMVTFSLHHFAATGKLV</sequence>
<feature type="region of interest" description="Disordered" evidence="3">
    <location>
        <begin position="457"/>
        <end position="515"/>
    </location>
</feature>
<dbReference type="Proteomes" id="UP000681722">
    <property type="component" value="Unassembled WGS sequence"/>
</dbReference>
<feature type="compositionally biased region" description="Basic residues" evidence="3">
    <location>
        <begin position="484"/>
        <end position="498"/>
    </location>
</feature>
<keyword evidence="2" id="KW-0677">Repeat</keyword>
<dbReference type="PANTHER" id="PTHR15454:SF19">
    <property type="entry name" value="LEUCINE-RICH REPEAT-CONTAINING PROTEIN 51"/>
    <property type="match status" value="1"/>
</dbReference>
<name>A0A814LF28_9BILA</name>
<dbReference type="Gene3D" id="3.80.10.10">
    <property type="entry name" value="Ribonuclease Inhibitor"/>
    <property type="match status" value="1"/>
</dbReference>
<dbReference type="EMBL" id="CAJOBC010004549">
    <property type="protein sequence ID" value="CAF3832254.1"/>
    <property type="molecule type" value="Genomic_DNA"/>
</dbReference>
<evidence type="ECO:0000313" key="4">
    <source>
        <dbReference type="EMBL" id="CAF1064354.1"/>
    </source>
</evidence>
<dbReference type="InterPro" id="IPR032675">
    <property type="entry name" value="LRR_dom_sf"/>
</dbReference>
<evidence type="ECO:0000256" key="1">
    <source>
        <dbReference type="ARBA" id="ARBA00022614"/>
    </source>
</evidence>
<dbReference type="AlphaFoldDB" id="A0A814LF28"/>
<feature type="region of interest" description="Disordered" evidence="3">
    <location>
        <begin position="355"/>
        <end position="412"/>
    </location>
</feature>
<dbReference type="Proteomes" id="UP000663829">
    <property type="component" value="Unassembled WGS sequence"/>
</dbReference>
<reference evidence="4" key="1">
    <citation type="submission" date="2021-02" db="EMBL/GenBank/DDBJ databases">
        <authorList>
            <person name="Nowell W R."/>
        </authorList>
    </citation>
    <scope>NUCLEOTIDE SEQUENCE</scope>
</reference>
<dbReference type="PANTHER" id="PTHR15454">
    <property type="entry name" value="NISCHARIN RELATED"/>
    <property type="match status" value="1"/>
</dbReference>